<organism evidence="3 4">
    <name type="scientific">Arthrobacter wenxiniae</name>
    <dbReference type="NCBI Taxonomy" id="2713570"/>
    <lineage>
        <taxon>Bacteria</taxon>
        <taxon>Bacillati</taxon>
        <taxon>Actinomycetota</taxon>
        <taxon>Actinomycetes</taxon>
        <taxon>Micrococcales</taxon>
        <taxon>Micrococcaceae</taxon>
        <taxon>Arthrobacter</taxon>
    </lineage>
</organism>
<evidence type="ECO:0000313" key="3">
    <source>
        <dbReference type="EMBL" id="NVM96531.1"/>
    </source>
</evidence>
<dbReference type="Gene3D" id="3.30.530.20">
    <property type="match status" value="1"/>
</dbReference>
<gene>
    <name evidence="3" type="ORF">G6034_16775</name>
</gene>
<evidence type="ECO:0000313" key="4">
    <source>
        <dbReference type="Proteomes" id="UP000543556"/>
    </source>
</evidence>
<comment type="similarity">
    <text evidence="1">Belongs to the AHA1 family.</text>
</comment>
<reference evidence="3 4" key="1">
    <citation type="submission" date="2020-02" db="EMBL/GenBank/DDBJ databases">
        <title>Genome sequence of strain AETb3-4.</title>
        <authorList>
            <person name="Gao J."/>
            <person name="Zhang X."/>
        </authorList>
    </citation>
    <scope>NUCLEOTIDE SEQUENCE [LARGE SCALE GENOMIC DNA]</scope>
    <source>
        <strain evidence="3 4">AETb3-4</strain>
    </source>
</reference>
<accession>A0A7Y7IJC1</accession>
<dbReference type="Proteomes" id="UP000543556">
    <property type="component" value="Unassembled WGS sequence"/>
</dbReference>
<sequence length="71" mass="7688">MTTQHHGSAVVGSMRAENGRGTIRREDVYDTTIADLWSALTEPERPARWTGDVSGDLRAGGTMRARLTSAS</sequence>
<name>A0A7Y7IJC1_9MICC</name>
<dbReference type="InterPro" id="IPR013538">
    <property type="entry name" value="ASHA1/2-like_C"/>
</dbReference>
<dbReference type="SUPFAM" id="SSF55961">
    <property type="entry name" value="Bet v1-like"/>
    <property type="match status" value="1"/>
</dbReference>
<keyword evidence="4" id="KW-1185">Reference proteome</keyword>
<evidence type="ECO:0000259" key="2">
    <source>
        <dbReference type="Pfam" id="PF08327"/>
    </source>
</evidence>
<proteinExistence type="inferred from homology"/>
<evidence type="ECO:0000256" key="1">
    <source>
        <dbReference type="ARBA" id="ARBA00006817"/>
    </source>
</evidence>
<comment type="caution">
    <text evidence="3">The sequence shown here is derived from an EMBL/GenBank/DDBJ whole genome shotgun (WGS) entry which is preliminary data.</text>
</comment>
<dbReference type="AlphaFoldDB" id="A0A7Y7IJC1"/>
<dbReference type="Pfam" id="PF08327">
    <property type="entry name" value="AHSA1"/>
    <property type="match status" value="1"/>
</dbReference>
<protein>
    <recommendedName>
        <fullName evidence="2">Activator of Hsp90 ATPase homologue 1/2-like C-terminal domain-containing protein</fullName>
    </recommendedName>
</protein>
<dbReference type="RefSeq" id="WP_176636253.1">
    <property type="nucleotide sequence ID" value="NZ_JAAMFM010000034.1"/>
</dbReference>
<dbReference type="EMBL" id="JAAMFM010000034">
    <property type="protein sequence ID" value="NVM96531.1"/>
    <property type="molecule type" value="Genomic_DNA"/>
</dbReference>
<feature type="domain" description="Activator of Hsp90 ATPase homologue 1/2-like C-terminal" evidence="2">
    <location>
        <begin position="30"/>
        <end position="65"/>
    </location>
</feature>
<dbReference type="InterPro" id="IPR023393">
    <property type="entry name" value="START-like_dom_sf"/>
</dbReference>